<gene>
    <name evidence="3" type="ORF">GEV02_22885</name>
</gene>
<accession>A0A6A7N7J3</accession>
<dbReference type="PANTHER" id="PTHR12277">
    <property type="entry name" value="ALPHA/BETA HYDROLASE DOMAIN-CONTAINING PROTEIN"/>
    <property type="match status" value="1"/>
</dbReference>
<proteinExistence type="predicted"/>
<keyword evidence="3" id="KW-0378">Hydrolase</keyword>
<name>A0A6A7N7J3_9BURK</name>
<dbReference type="InterPro" id="IPR000073">
    <property type="entry name" value="AB_hydrolase_1"/>
</dbReference>
<dbReference type="Proteomes" id="UP000440498">
    <property type="component" value="Unassembled WGS sequence"/>
</dbReference>
<dbReference type="Gene3D" id="3.40.50.1820">
    <property type="entry name" value="alpha/beta hydrolase"/>
    <property type="match status" value="1"/>
</dbReference>
<evidence type="ECO:0000259" key="2">
    <source>
        <dbReference type="Pfam" id="PF00561"/>
    </source>
</evidence>
<dbReference type="SUPFAM" id="SSF53474">
    <property type="entry name" value="alpha/beta-Hydrolases"/>
    <property type="match status" value="1"/>
</dbReference>
<dbReference type="InterPro" id="IPR029058">
    <property type="entry name" value="AB_hydrolase_fold"/>
</dbReference>
<dbReference type="PROSITE" id="PS51257">
    <property type="entry name" value="PROKAR_LIPOPROTEIN"/>
    <property type="match status" value="1"/>
</dbReference>
<reference evidence="3 4" key="1">
    <citation type="submission" date="2019-10" db="EMBL/GenBank/DDBJ databases">
        <title>Two novel species isolated from a subtropical stream in China.</title>
        <authorList>
            <person name="Lu H."/>
        </authorList>
    </citation>
    <scope>NUCLEOTIDE SEQUENCE [LARGE SCALE GENOMIC DNA]</scope>
    <source>
        <strain evidence="3 4">FT29W</strain>
    </source>
</reference>
<protein>
    <submittedName>
        <fullName evidence="3">Alpha/beta fold hydrolase</fullName>
    </submittedName>
</protein>
<feature type="domain" description="AB hydrolase-1" evidence="2">
    <location>
        <begin position="101"/>
        <end position="191"/>
    </location>
</feature>
<organism evidence="3 4">
    <name type="scientific">Rugamonas aquatica</name>
    <dbReference type="NCBI Taxonomy" id="2743357"/>
    <lineage>
        <taxon>Bacteria</taxon>
        <taxon>Pseudomonadati</taxon>
        <taxon>Pseudomonadota</taxon>
        <taxon>Betaproteobacteria</taxon>
        <taxon>Burkholderiales</taxon>
        <taxon>Oxalobacteraceae</taxon>
        <taxon>Telluria group</taxon>
        <taxon>Rugamonas</taxon>
    </lineage>
</organism>
<dbReference type="GO" id="GO:0016787">
    <property type="term" value="F:hydrolase activity"/>
    <property type="evidence" value="ECO:0007669"/>
    <property type="project" value="UniProtKB-KW"/>
</dbReference>
<evidence type="ECO:0000256" key="1">
    <source>
        <dbReference type="SAM" id="SignalP"/>
    </source>
</evidence>
<dbReference type="Pfam" id="PF00561">
    <property type="entry name" value="Abhydrolase_1"/>
    <property type="match status" value="1"/>
</dbReference>
<evidence type="ECO:0000313" key="4">
    <source>
        <dbReference type="Proteomes" id="UP000440498"/>
    </source>
</evidence>
<feature type="signal peptide" evidence="1">
    <location>
        <begin position="1"/>
        <end position="17"/>
    </location>
</feature>
<sequence>MKISRLLLSLVFVVAFSGCSTLNVTSKQFIPKDTGKLALLKTSAPAYQVDNIEFKHPDGAISRGVYIHKPDAQFTVLYFMGSGIRLDVAGGYFAQPFTELNANIISYDYHDFGRSDAPATAFGLADMEKEALALYDHARATTKGRLVVHGHSFGSFIAARLASKRPLDALVLEGTGTSARAYVENQVPWFAKPFVQINIDQELSATDNRAALRAFQGPLLIMNGANDVQTPLANSRELYDSLDIPHKRFEAIREAGHMNSMTKPEALAAYRSFTGSLN</sequence>
<dbReference type="RefSeq" id="WP_152840278.1">
    <property type="nucleotide sequence ID" value="NZ_WHUG01000011.1"/>
</dbReference>
<feature type="chain" id="PRO_5025481234" evidence="1">
    <location>
        <begin position="18"/>
        <end position="278"/>
    </location>
</feature>
<comment type="caution">
    <text evidence="3">The sequence shown here is derived from an EMBL/GenBank/DDBJ whole genome shotgun (WGS) entry which is preliminary data.</text>
</comment>
<dbReference type="AlphaFoldDB" id="A0A6A7N7J3"/>
<evidence type="ECO:0000313" key="3">
    <source>
        <dbReference type="EMBL" id="MQA40989.1"/>
    </source>
</evidence>
<dbReference type="EMBL" id="WHUG01000011">
    <property type="protein sequence ID" value="MQA40989.1"/>
    <property type="molecule type" value="Genomic_DNA"/>
</dbReference>
<dbReference type="PANTHER" id="PTHR12277:SF81">
    <property type="entry name" value="PROTEIN ABHD13"/>
    <property type="match status" value="1"/>
</dbReference>
<keyword evidence="1" id="KW-0732">Signal</keyword>
<keyword evidence="4" id="KW-1185">Reference proteome</keyword>